<reference evidence="2" key="2">
    <citation type="journal article" date="2015" name="Data Brief">
        <title>Shoot transcriptome of the giant reed, Arundo donax.</title>
        <authorList>
            <person name="Barrero R.A."/>
            <person name="Guerrero F.D."/>
            <person name="Moolhuijzen P."/>
            <person name="Goolsby J.A."/>
            <person name="Tidwell J."/>
            <person name="Bellgard S.E."/>
            <person name="Bellgard M.I."/>
        </authorList>
    </citation>
    <scope>NUCLEOTIDE SEQUENCE</scope>
    <source>
        <tissue evidence="2">Shoot tissue taken approximately 20 cm above the soil surface</tissue>
    </source>
</reference>
<protein>
    <submittedName>
        <fullName evidence="2">AGAL</fullName>
    </submittedName>
</protein>
<organism evidence="2">
    <name type="scientific">Arundo donax</name>
    <name type="common">Giant reed</name>
    <name type="synonym">Donax arundinaceus</name>
    <dbReference type="NCBI Taxonomy" id="35708"/>
    <lineage>
        <taxon>Eukaryota</taxon>
        <taxon>Viridiplantae</taxon>
        <taxon>Streptophyta</taxon>
        <taxon>Embryophyta</taxon>
        <taxon>Tracheophyta</taxon>
        <taxon>Spermatophyta</taxon>
        <taxon>Magnoliopsida</taxon>
        <taxon>Liliopsida</taxon>
        <taxon>Poales</taxon>
        <taxon>Poaceae</taxon>
        <taxon>PACMAD clade</taxon>
        <taxon>Arundinoideae</taxon>
        <taxon>Arundineae</taxon>
        <taxon>Arundo</taxon>
    </lineage>
</organism>
<sequence>MVWRFGPGRSVTTGGPWFSGTGRATRQPSPRNGQTSGSIQT</sequence>
<proteinExistence type="predicted"/>
<dbReference type="EMBL" id="GBRH01273520">
    <property type="protein sequence ID" value="JAD24375.1"/>
    <property type="molecule type" value="Transcribed_RNA"/>
</dbReference>
<reference evidence="2" key="1">
    <citation type="submission" date="2014-09" db="EMBL/GenBank/DDBJ databases">
        <authorList>
            <person name="Magalhaes I.L.F."/>
            <person name="Oliveira U."/>
            <person name="Santos F.R."/>
            <person name="Vidigal T.H.D.A."/>
            <person name="Brescovit A.D."/>
            <person name="Santos A.J."/>
        </authorList>
    </citation>
    <scope>NUCLEOTIDE SEQUENCE</scope>
    <source>
        <tissue evidence="2">Shoot tissue taken approximately 20 cm above the soil surface</tissue>
    </source>
</reference>
<evidence type="ECO:0000313" key="2">
    <source>
        <dbReference type="EMBL" id="JAD24375.1"/>
    </source>
</evidence>
<feature type="compositionally biased region" description="Polar residues" evidence="1">
    <location>
        <begin position="22"/>
        <end position="41"/>
    </location>
</feature>
<evidence type="ECO:0000256" key="1">
    <source>
        <dbReference type="SAM" id="MobiDB-lite"/>
    </source>
</evidence>
<dbReference type="AlphaFoldDB" id="A0A0A8YGF3"/>
<accession>A0A0A8YGF3</accession>
<name>A0A0A8YGF3_ARUDO</name>
<feature type="region of interest" description="Disordered" evidence="1">
    <location>
        <begin position="1"/>
        <end position="41"/>
    </location>
</feature>